<dbReference type="AlphaFoldDB" id="A0A1X6YCQ3"/>
<evidence type="ECO:0008006" key="3">
    <source>
        <dbReference type="Google" id="ProtNLM"/>
    </source>
</evidence>
<proteinExistence type="predicted"/>
<evidence type="ECO:0000313" key="1">
    <source>
        <dbReference type="EMBL" id="SLN16702.1"/>
    </source>
</evidence>
<gene>
    <name evidence="1" type="ORF">ROA7450_00460</name>
</gene>
<dbReference type="InterPro" id="IPR021323">
    <property type="entry name" value="DUF2927"/>
</dbReference>
<name>A0A1X6YCQ3_9RHOB</name>
<reference evidence="1 2" key="1">
    <citation type="submission" date="2017-03" db="EMBL/GenBank/DDBJ databases">
        <authorList>
            <person name="Afonso C.L."/>
            <person name="Miller P.J."/>
            <person name="Scott M.A."/>
            <person name="Spackman E."/>
            <person name="Goraichik I."/>
            <person name="Dimitrov K.M."/>
            <person name="Suarez D.L."/>
            <person name="Swayne D.E."/>
        </authorList>
    </citation>
    <scope>NUCLEOTIDE SEQUENCE [LARGE SCALE GENOMIC DNA]</scope>
    <source>
        <strain evidence="1 2">CECT 7450</strain>
    </source>
</reference>
<sequence>MSLIDQTGSKTDRWSVSSVGQALRNTVRKVWMIPVCVALVACDTGAPQEPATRAAVPDTKSLRAMKTFGPTRPSPPMRSNRDMTRDFLDLAFSLESGRDLNVFTRFEGPITVRVTGTPVPTLVSDLDRLLARLRNEAGINVRRTNSSQANITIEAVTRAQIQRQLPKAACFVVPNIDKLSDYRRAKHNKATNWGLLEKREKLAIFLPSDSSPQEVRDCLHEELAQALGPLNDLYRLPDSVFNDDNVHTILTGFDMLMLRAYYAPELRNGMSRGEVAARIPGILARYNPRGQNIAARYPSATPRSWVKDIQTALGPGTRPAQREKAAQNALRTAEKAGWTDHRRAFSHFALGRITQSSNTAFAKQQFQIANRFYSQTPGAELHRAYSASQLAAHAINEGNAKAALSLVNPQIPVAKRYENASLLATLLLLQAEAMDMQGRATEAHAARLDSIGWARYGFGADWVIRAKLREISALSPRQ</sequence>
<dbReference type="EMBL" id="FWFX01000001">
    <property type="protein sequence ID" value="SLN16702.1"/>
    <property type="molecule type" value="Genomic_DNA"/>
</dbReference>
<evidence type="ECO:0000313" key="2">
    <source>
        <dbReference type="Proteomes" id="UP000193061"/>
    </source>
</evidence>
<dbReference type="Proteomes" id="UP000193061">
    <property type="component" value="Unassembled WGS sequence"/>
</dbReference>
<dbReference type="Pfam" id="PF11150">
    <property type="entry name" value="DUF2927"/>
    <property type="match status" value="1"/>
</dbReference>
<accession>A0A1X6YCQ3</accession>
<organism evidence="1 2">
    <name type="scientific">Roseovarius albus</name>
    <dbReference type="NCBI Taxonomy" id="1247867"/>
    <lineage>
        <taxon>Bacteria</taxon>
        <taxon>Pseudomonadati</taxon>
        <taxon>Pseudomonadota</taxon>
        <taxon>Alphaproteobacteria</taxon>
        <taxon>Rhodobacterales</taxon>
        <taxon>Roseobacteraceae</taxon>
        <taxon>Roseovarius</taxon>
    </lineage>
</organism>
<keyword evidence="2" id="KW-1185">Reference proteome</keyword>
<protein>
    <recommendedName>
        <fullName evidence="3">ATP-dependent transcriptional regulator</fullName>
    </recommendedName>
</protein>